<dbReference type="InterPro" id="IPR011990">
    <property type="entry name" value="TPR-like_helical_dom_sf"/>
</dbReference>
<dbReference type="PROSITE" id="PS50005">
    <property type="entry name" value="TPR"/>
    <property type="match status" value="1"/>
</dbReference>
<dbReference type="KEGG" id="rmc:RMONA_00110"/>
<feature type="repeat" description="TPR" evidence="1">
    <location>
        <begin position="22"/>
        <end position="55"/>
    </location>
</feature>
<proteinExistence type="predicted"/>
<sequence>MKNFLKYLLAIFLLTFTTQSLANKYLSKADNLFGMSKFDLALKEIDKAIELEPNNHHAYFVKSIILN</sequence>
<reference evidence="3 4" key="1">
    <citation type="submission" date="2015-01" db="EMBL/GenBank/DDBJ databases">
        <title>Draft genome sequence of Rickettsia monacensis strain IrR/Munich.</title>
        <authorList>
            <person name="Felsheim R.F."/>
            <person name="Johnson S.L."/>
            <person name="Kurtti T.J."/>
            <person name="Munderloh U.G."/>
        </authorList>
    </citation>
    <scope>NUCLEOTIDE SEQUENCE [LARGE SCALE GENOMIC DNA]</scope>
    <source>
        <strain evidence="3 4">IrR/Munich</strain>
    </source>
</reference>
<dbReference type="AlphaFoldDB" id="A0A0B7J0E8"/>
<evidence type="ECO:0000313" key="4">
    <source>
        <dbReference type="Proteomes" id="UP000018149"/>
    </source>
</evidence>
<accession>A0A0B7J0E8</accession>
<dbReference type="EMBL" id="LN794217">
    <property type="protein sequence ID" value="CEO16450.1"/>
    <property type="molecule type" value="Genomic_DNA"/>
</dbReference>
<dbReference type="SUPFAM" id="SSF48452">
    <property type="entry name" value="TPR-like"/>
    <property type="match status" value="1"/>
</dbReference>
<name>A0A0B7J0E8_9RICK</name>
<evidence type="ECO:0000256" key="2">
    <source>
        <dbReference type="SAM" id="SignalP"/>
    </source>
</evidence>
<keyword evidence="1" id="KW-0802">TPR repeat</keyword>
<keyword evidence="2" id="KW-0732">Signal</keyword>
<dbReference type="Gene3D" id="1.25.40.10">
    <property type="entry name" value="Tetratricopeptide repeat domain"/>
    <property type="match status" value="1"/>
</dbReference>
<keyword evidence="4" id="KW-1185">Reference proteome</keyword>
<dbReference type="STRING" id="109232.RMONA_00110"/>
<feature type="signal peptide" evidence="2">
    <location>
        <begin position="1"/>
        <end position="22"/>
    </location>
</feature>
<gene>
    <name evidence="3" type="ORF">RMONA_00110</name>
</gene>
<evidence type="ECO:0000313" key="3">
    <source>
        <dbReference type="EMBL" id="CEO16450.1"/>
    </source>
</evidence>
<protein>
    <submittedName>
        <fullName evidence="3">Uncharacterized protein</fullName>
    </submittedName>
</protein>
<dbReference type="InterPro" id="IPR019734">
    <property type="entry name" value="TPR_rpt"/>
</dbReference>
<dbReference type="Proteomes" id="UP000018149">
    <property type="component" value="Chromosome I"/>
</dbReference>
<evidence type="ECO:0000256" key="1">
    <source>
        <dbReference type="PROSITE-ProRule" id="PRU00339"/>
    </source>
</evidence>
<dbReference type="HOGENOM" id="CLU_2809704_0_0_5"/>
<organism evidence="3 4">
    <name type="scientific">Rickettsia monacensis</name>
    <dbReference type="NCBI Taxonomy" id="109232"/>
    <lineage>
        <taxon>Bacteria</taxon>
        <taxon>Pseudomonadati</taxon>
        <taxon>Pseudomonadota</taxon>
        <taxon>Alphaproteobacteria</taxon>
        <taxon>Rickettsiales</taxon>
        <taxon>Rickettsiaceae</taxon>
        <taxon>Rickettsieae</taxon>
        <taxon>Rickettsia</taxon>
        <taxon>spotted fever group</taxon>
    </lineage>
</organism>
<feature type="chain" id="PRO_5002118166" evidence="2">
    <location>
        <begin position="23"/>
        <end position="67"/>
    </location>
</feature>
<dbReference type="RefSeq" id="WP_023507085.1">
    <property type="nucleotide sequence ID" value="NZ_LN794217.1"/>
</dbReference>